<dbReference type="AlphaFoldDB" id="A0A7W3VVU5"/>
<dbReference type="InterPro" id="IPR010610">
    <property type="entry name" value="EryCIII-like_C"/>
</dbReference>
<dbReference type="GO" id="GO:0016757">
    <property type="term" value="F:glycosyltransferase activity"/>
    <property type="evidence" value="ECO:0007669"/>
    <property type="project" value="UniProtKB-ARBA"/>
</dbReference>
<comment type="caution">
    <text evidence="2">The sequence shown here is derived from an EMBL/GenBank/DDBJ whole genome shotgun (WGS) entry which is preliminary data.</text>
</comment>
<proteinExistence type="predicted"/>
<name>A0A7W3VVU5_9PSEU</name>
<protein>
    <submittedName>
        <fullName evidence="2">DUF1205 domain-containing protein</fullName>
    </submittedName>
</protein>
<accession>A0A7W3VVU5</accession>
<dbReference type="EMBL" id="JACGZW010000004">
    <property type="protein sequence ID" value="MBB1154179.1"/>
    <property type="molecule type" value="Genomic_DNA"/>
</dbReference>
<evidence type="ECO:0000313" key="3">
    <source>
        <dbReference type="Proteomes" id="UP000526734"/>
    </source>
</evidence>
<reference evidence="2 3" key="1">
    <citation type="submission" date="2020-08" db="EMBL/GenBank/DDBJ databases">
        <title>Amycolatopsis sp. nov. DR6-1 isolated from Dendrobium heterocarpum.</title>
        <authorList>
            <person name="Tedsree N."/>
            <person name="Kuncharoen N."/>
            <person name="Likhitwitayawuid K."/>
            <person name="Tanasupawat S."/>
        </authorList>
    </citation>
    <scope>NUCLEOTIDE SEQUENCE [LARGE SCALE GENOMIC DNA]</scope>
    <source>
        <strain evidence="2 3">DR6-1</strain>
    </source>
</reference>
<organism evidence="2 3">
    <name type="scientific">Amycolatopsis dendrobii</name>
    <dbReference type="NCBI Taxonomy" id="2760662"/>
    <lineage>
        <taxon>Bacteria</taxon>
        <taxon>Bacillati</taxon>
        <taxon>Actinomycetota</taxon>
        <taxon>Actinomycetes</taxon>
        <taxon>Pseudonocardiales</taxon>
        <taxon>Pseudonocardiaceae</taxon>
        <taxon>Amycolatopsis</taxon>
    </lineage>
</organism>
<gene>
    <name evidence="2" type="ORF">H4281_13630</name>
</gene>
<dbReference type="Pfam" id="PF06722">
    <property type="entry name" value="EryCIII-like_C"/>
    <property type="match status" value="1"/>
</dbReference>
<dbReference type="SUPFAM" id="SSF53756">
    <property type="entry name" value="UDP-Glycosyltransferase/glycogen phosphorylase"/>
    <property type="match status" value="1"/>
</dbReference>
<evidence type="ECO:0000259" key="1">
    <source>
        <dbReference type="Pfam" id="PF06722"/>
    </source>
</evidence>
<dbReference type="Proteomes" id="UP000526734">
    <property type="component" value="Unassembled WGS sequence"/>
</dbReference>
<feature type="domain" description="Erythromycin biosynthesis protein CIII-like C-terminal" evidence="1">
    <location>
        <begin position="171"/>
        <end position="293"/>
    </location>
</feature>
<keyword evidence="3" id="KW-1185">Reference proteome</keyword>
<sequence length="295" mass="30537">MIPMRVLLAAPSSTARLHTLVPLAWALRTAGHDVKIAGRPAFVEDILRTGCVAAELEDGDAELTESAALAEFARLWRPAVVVSNAPAGIAAAREVGAKAVRVLGPQDELDAAADHTFDLVPPSLRDNGPSGDPLRHVPYFGPVEIPNWLRRKARRARILLSLDDPSWYESVFSVLSDVDAELVCAAELPAGLALPQKVKLVDSAPPAAVLPTCAAVVHDGNETLALAAVAYGLPQLSLAESAFGTRVTAAGAGISGAAEGISRLTDETLRAGADALRAEVAALPAPRAVAAALAS</sequence>
<dbReference type="Gene3D" id="3.40.50.2000">
    <property type="entry name" value="Glycogen Phosphorylase B"/>
    <property type="match status" value="3"/>
</dbReference>
<evidence type="ECO:0000313" key="2">
    <source>
        <dbReference type="EMBL" id="MBB1154179.1"/>
    </source>
</evidence>